<evidence type="ECO:0000256" key="1">
    <source>
        <dbReference type="ARBA" id="ARBA00006336"/>
    </source>
</evidence>
<dbReference type="GeneID" id="83004342"/>
<evidence type="ECO:0000259" key="3">
    <source>
        <dbReference type="Pfam" id="PF00857"/>
    </source>
</evidence>
<keyword evidence="5" id="KW-1185">Reference proteome</keyword>
<gene>
    <name evidence="4" type="ORF">DW099_13815</name>
</gene>
<evidence type="ECO:0000313" key="5">
    <source>
        <dbReference type="Proteomes" id="UP000284841"/>
    </source>
</evidence>
<name>A0A415DYI3_9FIRM</name>
<dbReference type="GO" id="GO:0016787">
    <property type="term" value="F:hydrolase activity"/>
    <property type="evidence" value="ECO:0007669"/>
    <property type="project" value="UniProtKB-KW"/>
</dbReference>
<comment type="similarity">
    <text evidence="1">Belongs to the isochorismatase family.</text>
</comment>
<dbReference type="Proteomes" id="UP000284841">
    <property type="component" value="Unassembled WGS sequence"/>
</dbReference>
<reference evidence="4 5" key="1">
    <citation type="submission" date="2018-08" db="EMBL/GenBank/DDBJ databases">
        <title>A genome reference for cultivated species of the human gut microbiota.</title>
        <authorList>
            <person name="Zou Y."/>
            <person name="Xue W."/>
            <person name="Luo G."/>
        </authorList>
    </citation>
    <scope>NUCLEOTIDE SEQUENCE [LARGE SCALE GENOMIC DNA]</scope>
    <source>
        <strain evidence="4 5">AM07-24</strain>
    </source>
</reference>
<evidence type="ECO:0000313" key="4">
    <source>
        <dbReference type="EMBL" id="RHJ85919.1"/>
    </source>
</evidence>
<dbReference type="RefSeq" id="WP_067537289.1">
    <property type="nucleotide sequence ID" value="NZ_AP025567.1"/>
</dbReference>
<dbReference type="PANTHER" id="PTHR43540">
    <property type="entry name" value="PEROXYUREIDOACRYLATE/UREIDOACRYLATE AMIDOHYDROLASE-RELATED"/>
    <property type="match status" value="1"/>
</dbReference>
<dbReference type="EMBL" id="QRMS01000004">
    <property type="protein sequence ID" value="RHJ85919.1"/>
    <property type="molecule type" value="Genomic_DNA"/>
</dbReference>
<dbReference type="Pfam" id="PF00857">
    <property type="entry name" value="Isochorismatase"/>
    <property type="match status" value="1"/>
</dbReference>
<feature type="domain" description="Isochorismatase-like" evidence="3">
    <location>
        <begin position="24"/>
        <end position="206"/>
    </location>
</feature>
<dbReference type="OrthoDB" id="9785724at2"/>
<dbReference type="SUPFAM" id="SSF52499">
    <property type="entry name" value="Isochorismatase-like hydrolases"/>
    <property type="match status" value="1"/>
</dbReference>
<accession>A0A415DYI3</accession>
<dbReference type="STRING" id="1776384.GCA_900086585_01982"/>
<dbReference type="InterPro" id="IPR050272">
    <property type="entry name" value="Isochorismatase-like_hydrls"/>
</dbReference>
<dbReference type="InterPro" id="IPR000868">
    <property type="entry name" value="Isochorismatase-like_dom"/>
</dbReference>
<comment type="caution">
    <text evidence="4">The sequence shown here is derived from an EMBL/GenBank/DDBJ whole genome shotgun (WGS) entry which is preliminary data.</text>
</comment>
<organism evidence="4 5">
    <name type="scientific">Emergencia timonensis</name>
    <dbReference type="NCBI Taxonomy" id="1776384"/>
    <lineage>
        <taxon>Bacteria</taxon>
        <taxon>Bacillati</taxon>
        <taxon>Bacillota</taxon>
        <taxon>Clostridia</taxon>
        <taxon>Peptostreptococcales</taxon>
        <taxon>Anaerovoracaceae</taxon>
        <taxon>Emergencia</taxon>
    </lineage>
</organism>
<dbReference type="AlphaFoldDB" id="A0A415DYI3"/>
<proteinExistence type="inferred from homology"/>
<dbReference type="CDD" id="cd00431">
    <property type="entry name" value="cysteine_hydrolases"/>
    <property type="match status" value="1"/>
</dbReference>
<dbReference type="Gene3D" id="3.40.50.850">
    <property type="entry name" value="Isochorismatase-like"/>
    <property type="match status" value="1"/>
</dbReference>
<keyword evidence="2 4" id="KW-0378">Hydrolase</keyword>
<protein>
    <submittedName>
        <fullName evidence="4">Cysteine hydrolase</fullName>
    </submittedName>
</protein>
<dbReference type="InterPro" id="IPR036380">
    <property type="entry name" value="Isochorismatase-like_sf"/>
</dbReference>
<dbReference type="PANTHER" id="PTHR43540:SF1">
    <property type="entry name" value="ISOCHORISMATASE HYDROLASE"/>
    <property type="match status" value="1"/>
</dbReference>
<sequence length="226" mass="24910">MTYEELIVKKGGVTPQIIPSAEDTALVLIDMQNLATAENIVREAVAVGIDEEEARQLCQTYHKMERAATEKAAKLLAVCREKGIRPIHVKIQSYAGDASDTGGLHKRLNFQCPPTSWEAKWIPEVAPKEGEVVLVKTCSGAVVGTPIERVLLGMDIKKCYCVGFYTDQCVETTVRDLADCGFACELVLDATATETEKRYNNTIENICNVYCASGYTDEIIEKLRSL</sequence>
<evidence type="ECO:0000256" key="2">
    <source>
        <dbReference type="ARBA" id="ARBA00022801"/>
    </source>
</evidence>